<evidence type="ECO:0000256" key="1">
    <source>
        <dbReference type="SAM" id="SignalP"/>
    </source>
</evidence>
<protein>
    <submittedName>
        <fullName evidence="2">Uncharacterized protein</fullName>
    </submittedName>
</protein>
<sequence length="52" mass="5627">MKTKLTQTLLLLVTVASITGARADESLSDRVKDFFKEPRNTHAPTAVAAVRG</sequence>
<organism evidence="2 3">
    <name type="scientific">Prosthecobacter fluviatilis</name>
    <dbReference type="NCBI Taxonomy" id="445931"/>
    <lineage>
        <taxon>Bacteria</taxon>
        <taxon>Pseudomonadati</taxon>
        <taxon>Verrucomicrobiota</taxon>
        <taxon>Verrucomicrobiia</taxon>
        <taxon>Verrucomicrobiales</taxon>
        <taxon>Verrucomicrobiaceae</taxon>
        <taxon>Prosthecobacter</taxon>
    </lineage>
</organism>
<evidence type="ECO:0000313" key="2">
    <source>
        <dbReference type="EMBL" id="MFC5457813.1"/>
    </source>
</evidence>
<keyword evidence="3" id="KW-1185">Reference proteome</keyword>
<feature type="chain" id="PRO_5046281101" evidence="1">
    <location>
        <begin position="24"/>
        <end position="52"/>
    </location>
</feature>
<keyword evidence="1" id="KW-0732">Signal</keyword>
<name>A0ABW0KW72_9BACT</name>
<dbReference type="RefSeq" id="WP_377171527.1">
    <property type="nucleotide sequence ID" value="NZ_JBHSMQ010000013.1"/>
</dbReference>
<dbReference type="Proteomes" id="UP001596052">
    <property type="component" value="Unassembled WGS sequence"/>
</dbReference>
<accession>A0ABW0KW72</accession>
<feature type="signal peptide" evidence="1">
    <location>
        <begin position="1"/>
        <end position="23"/>
    </location>
</feature>
<proteinExistence type="predicted"/>
<dbReference type="EMBL" id="JBHSMQ010000013">
    <property type="protein sequence ID" value="MFC5457813.1"/>
    <property type="molecule type" value="Genomic_DNA"/>
</dbReference>
<evidence type="ECO:0000313" key="3">
    <source>
        <dbReference type="Proteomes" id="UP001596052"/>
    </source>
</evidence>
<comment type="caution">
    <text evidence="2">The sequence shown here is derived from an EMBL/GenBank/DDBJ whole genome shotgun (WGS) entry which is preliminary data.</text>
</comment>
<reference evidence="3" key="1">
    <citation type="journal article" date="2019" name="Int. J. Syst. Evol. Microbiol.">
        <title>The Global Catalogue of Microorganisms (GCM) 10K type strain sequencing project: providing services to taxonomists for standard genome sequencing and annotation.</title>
        <authorList>
            <consortium name="The Broad Institute Genomics Platform"/>
            <consortium name="The Broad Institute Genome Sequencing Center for Infectious Disease"/>
            <person name="Wu L."/>
            <person name="Ma J."/>
        </authorList>
    </citation>
    <scope>NUCLEOTIDE SEQUENCE [LARGE SCALE GENOMIC DNA]</scope>
    <source>
        <strain evidence="3">CGMCC 4.1469</strain>
    </source>
</reference>
<gene>
    <name evidence="2" type="ORF">ACFQDI_23290</name>
</gene>